<reference evidence="2" key="1">
    <citation type="submission" date="2018-01" db="EMBL/GenBank/DDBJ databases">
        <title>An insight into the sialome of Amazonian anophelines.</title>
        <authorList>
            <person name="Ribeiro J.M."/>
            <person name="Scarpassa V."/>
            <person name="Calvo E."/>
        </authorList>
    </citation>
    <scope>NUCLEOTIDE SEQUENCE</scope>
    <source>
        <tissue evidence="2">Salivary glands</tissue>
    </source>
</reference>
<sequence length="112" mass="12857">MLVWLFCFFVLFCICVSSIVLRMYSSLFSFRFDSLYSLAILFALFVLFCTLHTTRNPSFVSLSLSVNYCFFFAFRIYSLLFSGFVFCFVCMIIGFVAVVVCNGFGFVSSINI</sequence>
<evidence type="ECO:0000313" key="2">
    <source>
        <dbReference type="EMBL" id="MBW31299.1"/>
    </source>
</evidence>
<keyword evidence="1" id="KW-0812">Transmembrane</keyword>
<feature type="transmembrane region" description="Helical" evidence="1">
    <location>
        <begin position="59"/>
        <end position="77"/>
    </location>
</feature>
<dbReference type="AlphaFoldDB" id="A0A2M3ZRZ0"/>
<feature type="transmembrane region" description="Helical" evidence="1">
    <location>
        <begin position="83"/>
        <end position="107"/>
    </location>
</feature>
<evidence type="ECO:0000256" key="1">
    <source>
        <dbReference type="SAM" id="Phobius"/>
    </source>
</evidence>
<keyword evidence="1" id="KW-0472">Membrane</keyword>
<proteinExistence type="predicted"/>
<protein>
    <submittedName>
        <fullName evidence="2">Putative secreted peptide</fullName>
    </submittedName>
</protein>
<dbReference type="EMBL" id="GGFM01010548">
    <property type="protein sequence ID" value="MBW31299.1"/>
    <property type="molecule type" value="Transcribed_RNA"/>
</dbReference>
<feature type="transmembrane region" description="Helical" evidence="1">
    <location>
        <begin position="34"/>
        <end position="52"/>
    </location>
</feature>
<keyword evidence="1" id="KW-1133">Transmembrane helix</keyword>
<organism evidence="2">
    <name type="scientific">Anopheles braziliensis</name>
    <dbReference type="NCBI Taxonomy" id="58242"/>
    <lineage>
        <taxon>Eukaryota</taxon>
        <taxon>Metazoa</taxon>
        <taxon>Ecdysozoa</taxon>
        <taxon>Arthropoda</taxon>
        <taxon>Hexapoda</taxon>
        <taxon>Insecta</taxon>
        <taxon>Pterygota</taxon>
        <taxon>Neoptera</taxon>
        <taxon>Endopterygota</taxon>
        <taxon>Diptera</taxon>
        <taxon>Nematocera</taxon>
        <taxon>Culicoidea</taxon>
        <taxon>Culicidae</taxon>
        <taxon>Anophelinae</taxon>
        <taxon>Anopheles</taxon>
    </lineage>
</organism>
<name>A0A2M3ZRZ0_9DIPT</name>
<accession>A0A2M3ZRZ0</accession>